<evidence type="ECO:0000256" key="6">
    <source>
        <dbReference type="ARBA" id="ARBA00022603"/>
    </source>
</evidence>
<keyword evidence="7" id="KW-0507">mRNA processing</keyword>
<evidence type="ECO:0000256" key="22">
    <source>
        <dbReference type="ARBA" id="ARBA00030436"/>
    </source>
</evidence>
<dbReference type="InterPro" id="IPR026890">
    <property type="entry name" value="Mononeg_mRNAcap"/>
</dbReference>
<dbReference type="GO" id="GO:0003968">
    <property type="term" value="F:RNA-directed RNA polymerase activity"/>
    <property type="evidence" value="ECO:0007669"/>
    <property type="project" value="UniProtKB-KW"/>
</dbReference>
<evidence type="ECO:0000256" key="10">
    <source>
        <dbReference type="ARBA" id="ARBA00022695"/>
    </source>
</evidence>
<evidence type="ECO:0000256" key="14">
    <source>
        <dbReference type="ARBA" id="ARBA00022844"/>
    </source>
</evidence>
<reference evidence="29" key="1">
    <citation type="journal article" date="2018" name="Nature">
        <title>The evolutionary history of vertebrate RNA viruses.</title>
        <authorList>
            <person name="Shi M."/>
            <person name="Lin X.D."/>
            <person name="Chen X."/>
            <person name="Tian J.H."/>
            <person name="Chen L.J."/>
            <person name="Li K."/>
            <person name="Wang W."/>
            <person name="Eden J.S."/>
            <person name="Shen J.J."/>
            <person name="Liu L."/>
            <person name="Holmes E.C."/>
            <person name="Zhang Y.Z."/>
        </authorList>
    </citation>
    <scope>NUCLEOTIDE SEQUENCE</scope>
    <source>
        <strain evidence="29">XYHYC188111</strain>
    </source>
</reference>
<evidence type="ECO:0000256" key="3">
    <source>
        <dbReference type="ARBA" id="ARBA00012494"/>
    </source>
</evidence>
<keyword evidence="8" id="KW-0808">Transferase</keyword>
<keyword evidence="11" id="KW-0547">Nucleotide-binding</keyword>
<evidence type="ECO:0000256" key="2">
    <source>
        <dbReference type="ARBA" id="ARBA00004328"/>
    </source>
</evidence>
<dbReference type="GO" id="GO:0044423">
    <property type="term" value="C:virion component"/>
    <property type="evidence" value="ECO:0007669"/>
    <property type="project" value="UniProtKB-KW"/>
</dbReference>
<evidence type="ECO:0000259" key="27">
    <source>
        <dbReference type="PROSITE" id="PS50526"/>
    </source>
</evidence>
<accession>A0A2P1GMV9</accession>
<evidence type="ECO:0000313" key="29">
    <source>
        <dbReference type="EMBL" id="AVM87294.1"/>
    </source>
</evidence>
<comment type="catalytic activity">
    <reaction evidence="20">
        <text>a 5'-end (5'-triphosphoguanosine)-(2'-O-methyladenylyl)-adenylyl-cytidylyl-adenosine in mRNA + S-adenosyl-L-methionine = a 5'-end (N(7)-methyl 5'-triphosphoguanosine)-(2'-O-methyladenylyl)-adenylyl-cytidylyl-adenosine in mRNA + S-adenosyl-L-homocysteine</text>
        <dbReference type="Rhea" id="RHEA:65440"/>
        <dbReference type="Rhea" id="RHEA-COMP:16798"/>
        <dbReference type="Rhea" id="RHEA-COMP:16801"/>
        <dbReference type="ChEBI" id="CHEBI:57856"/>
        <dbReference type="ChEBI" id="CHEBI:59789"/>
        <dbReference type="ChEBI" id="CHEBI:156482"/>
        <dbReference type="ChEBI" id="CHEBI:156483"/>
    </reaction>
</comment>
<evidence type="ECO:0000256" key="19">
    <source>
        <dbReference type="ARBA" id="ARBA00024494"/>
    </source>
</evidence>
<evidence type="ECO:0000256" key="17">
    <source>
        <dbReference type="ARBA" id="ARBA00023200"/>
    </source>
</evidence>
<keyword evidence="9" id="KW-0949">S-adenosyl-L-methionine</keyword>
<keyword evidence="16" id="KW-0506">mRNA capping</keyword>
<evidence type="ECO:0000256" key="26">
    <source>
        <dbReference type="ARBA" id="ARBA00048548"/>
    </source>
</evidence>
<comment type="catalytic activity">
    <reaction evidence="24">
        <text>a 5'-end (5'-triphosphoguanosine)-adenylyl-adenylyl-cytidylyl-adenosine in mRNA + S-adenosyl-L-methionine = a 5'-end (5'-triphosphoguanosine)-(2'-O-methyladenylyl)-adenylyl-cytidylyl-adenosine in mRNA + S-adenosyl-L-homocysteine + H(+)</text>
        <dbReference type="Rhea" id="RHEA:65380"/>
        <dbReference type="Rhea" id="RHEA-COMP:16797"/>
        <dbReference type="Rhea" id="RHEA-COMP:16801"/>
        <dbReference type="ChEBI" id="CHEBI:15378"/>
        <dbReference type="ChEBI" id="CHEBI:57856"/>
        <dbReference type="ChEBI" id="CHEBI:59789"/>
        <dbReference type="ChEBI" id="CHEBI:156482"/>
        <dbReference type="ChEBI" id="CHEBI:156484"/>
    </reaction>
</comment>
<dbReference type="Pfam" id="PF00946">
    <property type="entry name" value="Mononeg_RNA_pol"/>
    <property type="match status" value="1"/>
</dbReference>
<comment type="catalytic activity">
    <reaction evidence="26">
        <text>GTP + H2O = GDP + phosphate + H(+)</text>
        <dbReference type="Rhea" id="RHEA:19669"/>
        <dbReference type="ChEBI" id="CHEBI:15377"/>
        <dbReference type="ChEBI" id="CHEBI:15378"/>
        <dbReference type="ChEBI" id="CHEBI:37565"/>
        <dbReference type="ChEBI" id="CHEBI:43474"/>
        <dbReference type="ChEBI" id="CHEBI:58189"/>
    </reaction>
</comment>
<evidence type="ECO:0000256" key="11">
    <source>
        <dbReference type="ARBA" id="ARBA00022741"/>
    </source>
</evidence>
<evidence type="ECO:0000256" key="9">
    <source>
        <dbReference type="ARBA" id="ARBA00022691"/>
    </source>
</evidence>
<evidence type="ECO:0000256" key="16">
    <source>
        <dbReference type="ARBA" id="ARBA00023042"/>
    </source>
</evidence>
<evidence type="ECO:0000256" key="13">
    <source>
        <dbReference type="ARBA" id="ARBA00022840"/>
    </source>
</evidence>
<dbReference type="InterPro" id="IPR039530">
    <property type="entry name" value="L_methyltransferase_rhabdo"/>
</dbReference>
<keyword evidence="13" id="KW-0067">ATP-binding</keyword>
<comment type="subcellular location">
    <subcellularLocation>
        <location evidence="1">Host cytoplasm</location>
    </subcellularLocation>
    <subcellularLocation>
        <location evidence="2">Virion</location>
    </subcellularLocation>
</comment>
<dbReference type="PROSITE" id="PS51590">
    <property type="entry name" value="SAM_MT_MNV_L"/>
    <property type="match status" value="1"/>
</dbReference>
<evidence type="ECO:0000256" key="24">
    <source>
        <dbReference type="ARBA" id="ARBA00047332"/>
    </source>
</evidence>
<evidence type="ECO:0000256" key="5">
    <source>
        <dbReference type="ARBA" id="ARBA00022484"/>
    </source>
</evidence>
<organism evidence="29">
    <name type="scientific">Wenling dimarhabdovirus 1</name>
    <dbReference type="NCBI Taxonomy" id="2116359"/>
    <lineage>
        <taxon>Viruses</taxon>
        <taxon>Riboviria</taxon>
        <taxon>Orthornavirae</taxon>
        <taxon>Negarnaviricota</taxon>
        <taxon>Haploviricotina</taxon>
        <taxon>Monjiviricetes</taxon>
        <taxon>Mononegavirales</taxon>
        <taxon>Rhabdoviridae</taxon>
        <taxon>Rhabdoviridae incertae sedis</taxon>
        <taxon>Betaplatrhavirus</taxon>
        <taxon>Betaplatrhavirus wenling</taxon>
    </lineage>
</organism>
<keyword evidence="17" id="KW-1035">Host cytoplasm</keyword>
<evidence type="ECO:0000256" key="18">
    <source>
        <dbReference type="ARBA" id="ARBA00023268"/>
    </source>
</evidence>
<dbReference type="EC" id="2.1.1.375" evidence="21"/>
<keyword evidence="15" id="KW-0693">Viral RNA replication</keyword>
<sequence>MINDYDSLLDPSDQWWDNDSTGFFDSEISGAYYKPAQHIKGKSPYRSEDYSLNSPILLDDLELAKSLLTRNPSFKISFKIQELSDLMSLGTPPTDPDLLYKRLFSWVRQITSTLSNRNHSLKKLQEDLLWKLSPNQTVIDIGVSFWRGMNLPNNDVFKSPMILHSTIKKELLQDRSYLINIWILYSLFKMTVLLMNSLSPEEDKHIQELCFKKGIGCSMKTEEIGHHIICHPSIGTFCIKKSGVFIKEIDLLLTRELVLMIHDVCNNRFNTLVYLRIPDKNYLSSTKYLFEKLYDEGDNILATSGALGYKAMKLIEEYCHARLVDLAEQDSKVQGFDTLRYHVENEFTSLSQEGLPIKDFRRVLDSFLGVRDLTQVHGSFRHWGHPPIDCKIGLQELYAATHEQTTVDTEYVKSLASDLAYRIIRKYYRQHKVWPLDIELLGKDHPLFVYVQRGTWPSRSAIRKYGNKWNELPLTKVYDVPSEINLSDILDDKSHSLNKKELLKALQTGNAGDPRKRKVITTTLFNEEVDVIELLKRIDRDGLYEDEKMIGLRAKERELKPGGRYFALMTITMRYYFVITEYMIAKWILPLFPSLTMTDNLNKVFKKMIKCVPGHGDAEYRVVTYACHIDYKKWNNYQRASSTTPVFQVLDKAFGFTNLISRTHEIFETSTVYYLGRPDWLTVVKGELQSIGPVPSCWNGQLGGLEGLRQKGWSLVSLLMIHRESKSRNPHVSILAQGDNQVICPSYLITTRSDSSTLENELSAIKINCKQIMTCIRKGAFRLGLTIKKDESWESFNYLVYGKFILFRGNLVSSDVKRFSRCNVVSNDIIQNLSNCLSSVVTTALTVCQQSDDITKPMKCYIIFAQYVIRQVLEFNICLGGPCIPRLSVNFEKSLSHKDCEAMMIYLDSSLGGVGGCNLLRFFIREFPDPIAEGLTFWKKVLKGANLSDIVHLAIKASNPGVRRMTLKDIPVLLENPEGLNLVKSASPTSIIQKRVLEGLMSSIKSINHITIKDSLSFYNQNKDMFLYYLSTIEPRFPRFMSAFYQSSIFGFVESVASLIKNSRTIRLLFTYDSNYTLVSSLQTAEINSLESIYNLNHRVTSIDIQACTASSADKLRLLSWGSTVGTTVPHPAEMLSKINLNPMCPVCLSSGNSKEYLTVTSDFTNYHPSLLTRSGPCLPYLGSATSDLYKTYHAWEKRTDKRVLIRALELRNSVGWFIQEGSNIHKSLINNLQSFTDEIVQDELMAGPARTGSYIHRFGCSRVSAGGFSSINHNMLRCMSTTTDSMVDLSSQNWDFMYQACILFCQLVVTLNPQELYQKITTHFHKDCPGCYREIQEVTLNSKVEYKGFKSFPLSCSLFVKKERGPFQVARVLPREPHQVIHALKRQDIEPAVGFSHGFLLSMEKGQVIELDDLSLIFSKGNFLKLRASIYLENFAQGFLASCVVDSLFYNSWLNRDTQLSSIKGLFFSRVKKIDLDSGIGNIMSGPAFVRYLSHIISIYSHKQYLGGDNEVMMLKQYLIQEIAKNFEQLIKKIGSRTELYIFPESNTMIIVASMVVSMLITKKGFKGRCFDIGRADSQILRDILIQSRSQSVLQMLDQYNSGIQKITRLYLKKEIKLLCKELPDIKPFLNDSKTFRYAEYEGFCETIPISGSDVLDEFYIKEIQQNSGVPIWSGLRVAQVNTGSHYKLKCLFKVIGAKPGVVYCLGDFSGGFSSCCLRRYNRSYVYYNSLLNVGDYPQGGVKPTEPPALSRLDHQQKNRCLNIDRFWEEPNDLRSMRTWEYYSHQWESPDLIIIDASFKNTRDSMDCLENCFSKVAPGAGKDFILVFRTHLKWLLAYPYAILSVFLTNYHRVISVRTEFTNHLSDEVYLIGKLMTIQDEVRFPNIASLVKIGELFEMTSNPHLEFDRLMTFNRSLALLGMDPDWLPRSSWQLSQLLDLLEVDPRLITKIEDDMGNITDSPSYWGWVDHSLAILCYQLNEHVNRQLDVVEGIPIPNHTVFASFHHMITAFLIFYGYMGKSYDLFELGVHFFSRPVTYYYQVKSGGKLSAFEWSFHTRFPFSKIIGDSRFRHNVGHWLRWLIMGVHRIEAKLDTTLIYSGASDPELFFDLNYVNVRNLEEIYRITGVNKPSILYSNFFFEEPSLGQW</sequence>
<evidence type="ECO:0000256" key="25">
    <source>
        <dbReference type="ARBA" id="ARBA00047370"/>
    </source>
</evidence>
<evidence type="ECO:0000256" key="12">
    <source>
        <dbReference type="ARBA" id="ARBA00022801"/>
    </source>
</evidence>
<dbReference type="PROSITE" id="PS50526">
    <property type="entry name" value="RDRP_SSRNA_NEG_NONSEG"/>
    <property type="match status" value="1"/>
</dbReference>
<evidence type="ECO:0000256" key="21">
    <source>
        <dbReference type="ARBA" id="ARBA00026099"/>
    </source>
</evidence>
<dbReference type="EC" id="2.7.7.48" evidence="3"/>
<evidence type="ECO:0000256" key="7">
    <source>
        <dbReference type="ARBA" id="ARBA00022664"/>
    </source>
</evidence>
<dbReference type="EC" id="2.7.7.88" evidence="4"/>
<keyword evidence="12" id="KW-0378">Hydrolase</keyword>
<dbReference type="InterPro" id="IPR014023">
    <property type="entry name" value="Mononeg_RNA_pol_cat"/>
</dbReference>
<comment type="catalytic activity">
    <reaction evidence="19">
        <text>a 5'-end triphospho-adenylyl-adenylyl-cytidylyl-adenosine in mRNA + GDP + H(+) = a 5'-end (5'-triphosphoguanosine)-adenylyl-adenylyl-cytidylyl-adenosine in mRNA + diphosphate</text>
        <dbReference type="Rhea" id="RHEA:65436"/>
        <dbReference type="Rhea" id="RHEA-COMP:16797"/>
        <dbReference type="Rhea" id="RHEA-COMP:16799"/>
        <dbReference type="ChEBI" id="CHEBI:15378"/>
        <dbReference type="ChEBI" id="CHEBI:33019"/>
        <dbReference type="ChEBI" id="CHEBI:58189"/>
        <dbReference type="ChEBI" id="CHEBI:156484"/>
        <dbReference type="ChEBI" id="CHEBI:156503"/>
        <dbReference type="EC" id="2.7.7.88"/>
    </reaction>
</comment>
<dbReference type="GO" id="GO:0030430">
    <property type="term" value="C:host cell cytoplasm"/>
    <property type="evidence" value="ECO:0007669"/>
    <property type="project" value="UniProtKB-SubCell"/>
</dbReference>
<evidence type="ECO:0000256" key="8">
    <source>
        <dbReference type="ARBA" id="ARBA00022679"/>
    </source>
</evidence>
<keyword evidence="14" id="KW-0946">Virion</keyword>
<dbReference type="GO" id="GO:0005524">
    <property type="term" value="F:ATP binding"/>
    <property type="evidence" value="ECO:0007669"/>
    <property type="project" value="UniProtKB-KW"/>
</dbReference>
<name>A0A2P1GMV9_9RHAB</name>
<keyword evidence="10" id="KW-0548">Nucleotidyltransferase</keyword>
<evidence type="ECO:0000256" key="15">
    <source>
        <dbReference type="ARBA" id="ARBA00022953"/>
    </source>
</evidence>
<evidence type="ECO:0000259" key="28">
    <source>
        <dbReference type="PROSITE" id="PS51590"/>
    </source>
</evidence>
<dbReference type="Pfam" id="PF14314">
    <property type="entry name" value="Methyltrans_Mon_2nd"/>
    <property type="match status" value="1"/>
</dbReference>
<feature type="domain" description="RdRp catalytic" evidence="27">
    <location>
        <begin position="623"/>
        <end position="809"/>
    </location>
</feature>
<protein>
    <recommendedName>
        <fullName evidence="23">Replicase</fullName>
        <ecNumber evidence="21">2.1.1.375</ecNumber>
        <ecNumber evidence="3">2.7.7.48</ecNumber>
        <ecNumber evidence="4">2.7.7.88</ecNumber>
    </recommendedName>
    <alternativeName>
        <fullName evidence="22">Transcriptase</fullName>
    </alternativeName>
</protein>
<keyword evidence="18" id="KW-0511">Multifunctional enzyme</keyword>
<keyword evidence="6" id="KW-0489">Methyltransferase</keyword>
<dbReference type="EMBL" id="MG600014">
    <property type="protein sequence ID" value="AVM87294.1"/>
    <property type="molecule type" value="Viral_cRNA"/>
</dbReference>
<evidence type="ECO:0000256" key="20">
    <source>
        <dbReference type="ARBA" id="ARBA00024499"/>
    </source>
</evidence>
<dbReference type="GO" id="GO:0004482">
    <property type="term" value="F:mRNA 5'-cap (guanine-N7-)-methyltransferase activity"/>
    <property type="evidence" value="ECO:0007669"/>
    <property type="project" value="InterPro"/>
</dbReference>
<evidence type="ECO:0000256" key="4">
    <source>
        <dbReference type="ARBA" id="ARBA00012582"/>
    </source>
</evidence>
<dbReference type="InterPro" id="IPR025786">
    <property type="entry name" value="Mononega_L_MeTrfase"/>
</dbReference>
<dbReference type="GO" id="GO:0016787">
    <property type="term" value="F:hydrolase activity"/>
    <property type="evidence" value="ECO:0007669"/>
    <property type="project" value="UniProtKB-KW"/>
</dbReference>
<feature type="domain" description="Mononegavirus-type SAM-dependent 2'-O-MTase" evidence="28">
    <location>
        <begin position="1678"/>
        <end position="1872"/>
    </location>
</feature>
<proteinExistence type="predicted"/>
<dbReference type="Pfam" id="PF14318">
    <property type="entry name" value="Mononeg_mRNAcap"/>
    <property type="match status" value="1"/>
</dbReference>
<evidence type="ECO:0000256" key="23">
    <source>
        <dbReference type="ARBA" id="ARBA00031012"/>
    </source>
</evidence>
<evidence type="ECO:0000256" key="1">
    <source>
        <dbReference type="ARBA" id="ARBA00004192"/>
    </source>
</evidence>
<comment type="catalytic activity">
    <reaction evidence="25">
        <text>a 5'-end (5'-triphosphoguanosine)-adenylyl-adenylyl-cytidylyl-adenosine in mRNA + 2 S-adenosyl-L-methionine = a 5'-end (N(7)-methyl 5'-triphosphoguanosine)-(2'-O-methyladenylyl)-adenylyl-cytidylyl-adenosine in mRNA + 2 S-adenosyl-L-homocysteine + H(+)</text>
        <dbReference type="Rhea" id="RHEA:65376"/>
        <dbReference type="Rhea" id="RHEA-COMP:16797"/>
        <dbReference type="Rhea" id="RHEA-COMP:16798"/>
        <dbReference type="ChEBI" id="CHEBI:15378"/>
        <dbReference type="ChEBI" id="CHEBI:57856"/>
        <dbReference type="ChEBI" id="CHEBI:59789"/>
        <dbReference type="ChEBI" id="CHEBI:156483"/>
        <dbReference type="ChEBI" id="CHEBI:156484"/>
        <dbReference type="EC" id="2.1.1.375"/>
    </reaction>
</comment>
<keyword evidence="5" id="KW-0696">RNA-directed RNA polymerase</keyword>